<dbReference type="EMBL" id="JBHSGG010000025">
    <property type="protein sequence ID" value="MFC4728339.1"/>
    <property type="molecule type" value="Genomic_DNA"/>
</dbReference>
<dbReference type="InterPro" id="IPR017911">
    <property type="entry name" value="MacB-like_ATP-bd"/>
</dbReference>
<sequence>MSAAASAPAPALRVEGLVFGWPRGDWRLRVPALALAPGERVFLHGPSGTGKSTLLNLIAGTLVPQQGRVEVGGAPMSALPGHRRDRLRADRIGVLFQQFNLLPFLSPVENVLLPCRFSALRRERAVARFGSLEAAAATLLDHLGLGARAVGDRQAMALSVGQQQRVAAARAVIGGPDLVIADEPTSALDADARDDFLSLLFAECEAAGSALLFVSHDLALAARFARSESLARLTAPEAA</sequence>
<protein>
    <submittedName>
        <fullName evidence="5">ABC transporter ATP-binding protein</fullName>
    </submittedName>
</protein>
<dbReference type="SUPFAM" id="SSF52540">
    <property type="entry name" value="P-loop containing nucleoside triphosphate hydrolases"/>
    <property type="match status" value="1"/>
</dbReference>
<dbReference type="Pfam" id="PF00005">
    <property type="entry name" value="ABC_tran"/>
    <property type="match status" value="1"/>
</dbReference>
<dbReference type="InterPro" id="IPR027417">
    <property type="entry name" value="P-loop_NTPase"/>
</dbReference>
<dbReference type="RefSeq" id="WP_377004369.1">
    <property type="nucleotide sequence ID" value="NZ_JBHSGG010000025.1"/>
</dbReference>
<evidence type="ECO:0000256" key="3">
    <source>
        <dbReference type="ARBA" id="ARBA00022840"/>
    </source>
</evidence>
<dbReference type="CDD" id="cd03255">
    <property type="entry name" value="ABC_MJ0796_LolCDE_FtsE"/>
    <property type="match status" value="1"/>
</dbReference>
<evidence type="ECO:0000313" key="5">
    <source>
        <dbReference type="EMBL" id="MFC4728339.1"/>
    </source>
</evidence>
<evidence type="ECO:0000259" key="4">
    <source>
        <dbReference type="PROSITE" id="PS50893"/>
    </source>
</evidence>
<accession>A0ABV9NL74</accession>
<dbReference type="InterPro" id="IPR015854">
    <property type="entry name" value="ABC_transpr_LolD-like"/>
</dbReference>
<name>A0ABV9NL74_9GAMM</name>
<dbReference type="PANTHER" id="PTHR24220">
    <property type="entry name" value="IMPORT ATP-BINDING PROTEIN"/>
    <property type="match status" value="1"/>
</dbReference>
<evidence type="ECO:0000313" key="6">
    <source>
        <dbReference type="Proteomes" id="UP001595892"/>
    </source>
</evidence>
<proteinExistence type="predicted"/>
<comment type="caution">
    <text evidence="5">The sequence shown here is derived from an EMBL/GenBank/DDBJ whole genome shotgun (WGS) entry which is preliminary data.</text>
</comment>
<keyword evidence="1" id="KW-0813">Transport</keyword>
<dbReference type="GO" id="GO:0005524">
    <property type="term" value="F:ATP binding"/>
    <property type="evidence" value="ECO:0007669"/>
    <property type="project" value="UniProtKB-KW"/>
</dbReference>
<dbReference type="InterPro" id="IPR003593">
    <property type="entry name" value="AAA+_ATPase"/>
</dbReference>
<evidence type="ECO:0000256" key="1">
    <source>
        <dbReference type="ARBA" id="ARBA00022448"/>
    </source>
</evidence>
<keyword evidence="2" id="KW-0547">Nucleotide-binding</keyword>
<reference evidence="6" key="1">
    <citation type="journal article" date="2019" name="Int. J. Syst. Evol. Microbiol.">
        <title>The Global Catalogue of Microorganisms (GCM) 10K type strain sequencing project: providing services to taxonomists for standard genome sequencing and annotation.</title>
        <authorList>
            <consortium name="The Broad Institute Genomics Platform"/>
            <consortium name="The Broad Institute Genome Sequencing Center for Infectious Disease"/>
            <person name="Wu L."/>
            <person name="Ma J."/>
        </authorList>
    </citation>
    <scope>NUCLEOTIDE SEQUENCE [LARGE SCALE GENOMIC DNA]</scope>
    <source>
        <strain evidence="6">CGMCC 1.13574</strain>
    </source>
</reference>
<dbReference type="PROSITE" id="PS50893">
    <property type="entry name" value="ABC_TRANSPORTER_2"/>
    <property type="match status" value="1"/>
</dbReference>
<dbReference type="Gene3D" id="3.40.50.300">
    <property type="entry name" value="P-loop containing nucleotide triphosphate hydrolases"/>
    <property type="match status" value="1"/>
</dbReference>
<organism evidence="5 6">
    <name type="scientific">Coralloluteibacterium thermophilum</name>
    <dbReference type="NCBI Taxonomy" id="2707049"/>
    <lineage>
        <taxon>Bacteria</taxon>
        <taxon>Pseudomonadati</taxon>
        <taxon>Pseudomonadota</taxon>
        <taxon>Gammaproteobacteria</taxon>
        <taxon>Lysobacterales</taxon>
        <taxon>Lysobacteraceae</taxon>
        <taxon>Coralloluteibacterium</taxon>
    </lineage>
</organism>
<dbReference type="PANTHER" id="PTHR24220:SF611">
    <property type="entry name" value="ATP-BINDING COMPONENT OF ABC TRANSPORTER-RELATED"/>
    <property type="match status" value="1"/>
</dbReference>
<dbReference type="Proteomes" id="UP001595892">
    <property type="component" value="Unassembled WGS sequence"/>
</dbReference>
<feature type="domain" description="ABC transporter" evidence="4">
    <location>
        <begin position="12"/>
        <end position="238"/>
    </location>
</feature>
<dbReference type="InterPro" id="IPR003439">
    <property type="entry name" value="ABC_transporter-like_ATP-bd"/>
</dbReference>
<gene>
    <name evidence="5" type="ORF">ACFO3Q_09165</name>
</gene>
<evidence type="ECO:0000256" key="2">
    <source>
        <dbReference type="ARBA" id="ARBA00022741"/>
    </source>
</evidence>
<dbReference type="SMART" id="SM00382">
    <property type="entry name" value="AAA"/>
    <property type="match status" value="1"/>
</dbReference>
<keyword evidence="3 5" id="KW-0067">ATP-binding</keyword>
<keyword evidence="6" id="KW-1185">Reference proteome</keyword>